<dbReference type="Gene3D" id="3.40.50.1820">
    <property type="entry name" value="alpha/beta hydrolase"/>
    <property type="match status" value="1"/>
</dbReference>
<proteinExistence type="predicted"/>
<dbReference type="Pfam" id="PF00561">
    <property type="entry name" value="Abhydrolase_1"/>
    <property type="match status" value="1"/>
</dbReference>
<comment type="caution">
    <text evidence="2">The sequence shown here is derived from an EMBL/GenBank/DDBJ whole genome shotgun (WGS) entry which is preliminary data.</text>
</comment>
<reference evidence="2 3" key="1">
    <citation type="submission" date="2016-06" db="EMBL/GenBank/DDBJ databases">
        <title>Evolution of pathogenesis and genome organization in the Tremellales.</title>
        <authorList>
            <person name="Cuomo C."/>
            <person name="Litvintseva A."/>
            <person name="Heitman J."/>
            <person name="Chen Y."/>
            <person name="Sun S."/>
            <person name="Springer D."/>
            <person name="Dromer F."/>
            <person name="Young S."/>
            <person name="Zeng Q."/>
            <person name="Chapman S."/>
            <person name="Gujja S."/>
            <person name="Saif S."/>
            <person name="Birren B."/>
        </authorList>
    </citation>
    <scope>NUCLEOTIDE SEQUENCE [LARGE SCALE GENOMIC DNA]</scope>
    <source>
        <strain evidence="2 3">CBS 6039</strain>
    </source>
</reference>
<feature type="domain" description="AB hydrolase-1" evidence="1">
    <location>
        <begin position="35"/>
        <end position="155"/>
    </location>
</feature>
<dbReference type="InterPro" id="IPR029058">
    <property type="entry name" value="AB_hydrolase_fold"/>
</dbReference>
<name>A0A1E3I4A7_9TREE</name>
<keyword evidence="3" id="KW-1185">Reference proteome</keyword>
<evidence type="ECO:0000313" key="3">
    <source>
        <dbReference type="Proteomes" id="UP000094065"/>
    </source>
</evidence>
<dbReference type="InterPro" id="IPR000073">
    <property type="entry name" value="AB_hydrolase_1"/>
</dbReference>
<dbReference type="SUPFAM" id="SSF53474">
    <property type="entry name" value="alpha/beta-Hydrolases"/>
    <property type="match status" value="1"/>
</dbReference>
<dbReference type="STRING" id="1295533.A0A1E3I4A7"/>
<dbReference type="GeneID" id="30152845"/>
<accession>A0A1E3I4A7</accession>
<sequence length="396" mass="43910">MVTYIDVPSAPGRLSYILSTPSKKVGATEIDPSFPTVLLCHQPWVNMYIYYPQFEDPSLNEHFNLLAIDLPGHGLNRLKEPLEGEITWLRMAGLFYEGLQALGLKKVHLVGSEVGTLAPMHMAIAHPEIVESLTLVNPPGRAESESVLLGYAEWFAVQDEVKDTGDPDLIDILSAIMLEFSTGQTTNLILRGLSDELAVFAKAKMFHGEFVPFHGVFMALLKDRFSAPSPEELARLDVPNLIIENVVIGDEEESEASEDVWVDIVDKVNALAASRGKPPLATRHTLVGEAISRFHATSRWTTLTHPELLTSLLKDFLVKTTSSSLFTHTESPLGRCQPRENETAFDVGDIFNFLLDPSMASASQAEVKTWADMVRKMEQYGGVNIEQTEVYVEVEE</sequence>
<gene>
    <name evidence="2" type="ORF">L202_01536</name>
</gene>
<evidence type="ECO:0000259" key="1">
    <source>
        <dbReference type="Pfam" id="PF00561"/>
    </source>
</evidence>
<organism evidence="2 3">
    <name type="scientific">Cryptococcus amylolentus CBS 6039</name>
    <dbReference type="NCBI Taxonomy" id="1295533"/>
    <lineage>
        <taxon>Eukaryota</taxon>
        <taxon>Fungi</taxon>
        <taxon>Dikarya</taxon>
        <taxon>Basidiomycota</taxon>
        <taxon>Agaricomycotina</taxon>
        <taxon>Tremellomycetes</taxon>
        <taxon>Tremellales</taxon>
        <taxon>Cryptococcaceae</taxon>
        <taxon>Cryptococcus</taxon>
    </lineage>
</organism>
<dbReference type="AlphaFoldDB" id="A0A1E3I4A7"/>
<dbReference type="Proteomes" id="UP000094065">
    <property type="component" value="Unassembled WGS sequence"/>
</dbReference>
<evidence type="ECO:0000313" key="2">
    <source>
        <dbReference type="EMBL" id="ODN83392.1"/>
    </source>
</evidence>
<dbReference type="EMBL" id="AWGJ01000002">
    <property type="protein sequence ID" value="ODN83392.1"/>
    <property type="molecule type" value="Genomic_DNA"/>
</dbReference>
<dbReference type="RefSeq" id="XP_018997392.1">
    <property type="nucleotide sequence ID" value="XM_019134965.1"/>
</dbReference>
<protein>
    <recommendedName>
        <fullName evidence="1">AB hydrolase-1 domain-containing protein</fullName>
    </recommendedName>
</protein>
<dbReference type="OrthoDB" id="19657at2759"/>